<dbReference type="Proteomes" id="UP001597508">
    <property type="component" value="Unassembled WGS sequence"/>
</dbReference>
<comment type="caution">
    <text evidence="1">The sequence shown here is derived from an EMBL/GenBank/DDBJ whole genome shotgun (WGS) entry which is preliminary data.</text>
</comment>
<sequence>MEKERKNIHPQKLLERIFRITKRKNEIDLTGSVAIVNGEVSEALFETEVYQVTFSIGRGQRKKQYSLFMSPSECIPKEEIDQLKQKLGIEISGDGSLFKVERFERDFKIAFDLKNSLSIDQTGIKKGGIVFRKDHSSRKTVQLPYRKQKKKELS</sequence>
<accession>A0ABW5LWX0</accession>
<organism evidence="1 2">
    <name type="scientific">Pseudotenacibaculum haliotis</name>
    <dbReference type="NCBI Taxonomy" id="1862138"/>
    <lineage>
        <taxon>Bacteria</taxon>
        <taxon>Pseudomonadati</taxon>
        <taxon>Bacteroidota</taxon>
        <taxon>Flavobacteriia</taxon>
        <taxon>Flavobacteriales</taxon>
        <taxon>Flavobacteriaceae</taxon>
        <taxon>Pseudotenacibaculum</taxon>
    </lineage>
</organism>
<dbReference type="EMBL" id="JBHULH010000012">
    <property type="protein sequence ID" value="MFD2568741.1"/>
    <property type="molecule type" value="Genomic_DNA"/>
</dbReference>
<evidence type="ECO:0000313" key="2">
    <source>
        <dbReference type="Proteomes" id="UP001597508"/>
    </source>
</evidence>
<keyword evidence="2" id="KW-1185">Reference proteome</keyword>
<proteinExistence type="predicted"/>
<name>A0ABW5LWX0_9FLAO</name>
<protein>
    <submittedName>
        <fullName evidence="1">Uncharacterized protein</fullName>
    </submittedName>
</protein>
<evidence type="ECO:0000313" key="1">
    <source>
        <dbReference type="EMBL" id="MFD2568741.1"/>
    </source>
</evidence>
<reference evidence="2" key="1">
    <citation type="journal article" date="2019" name="Int. J. Syst. Evol. Microbiol.">
        <title>The Global Catalogue of Microorganisms (GCM) 10K type strain sequencing project: providing services to taxonomists for standard genome sequencing and annotation.</title>
        <authorList>
            <consortium name="The Broad Institute Genomics Platform"/>
            <consortium name="The Broad Institute Genome Sequencing Center for Infectious Disease"/>
            <person name="Wu L."/>
            <person name="Ma J."/>
        </authorList>
    </citation>
    <scope>NUCLEOTIDE SEQUENCE [LARGE SCALE GENOMIC DNA]</scope>
    <source>
        <strain evidence="2">KCTC 52127</strain>
    </source>
</reference>
<dbReference type="RefSeq" id="WP_379667448.1">
    <property type="nucleotide sequence ID" value="NZ_JBHULH010000012.1"/>
</dbReference>
<gene>
    <name evidence="1" type="ORF">ACFSRZ_15305</name>
</gene>